<feature type="region of interest" description="Disordered" evidence="1">
    <location>
        <begin position="362"/>
        <end position="382"/>
    </location>
</feature>
<dbReference type="VEuPathDB" id="FungiDB:SMAC_00297"/>
<dbReference type="EMBL" id="NMPR01000001">
    <property type="protein sequence ID" value="KAA8636869.1"/>
    <property type="molecule type" value="Genomic_DNA"/>
</dbReference>
<comment type="caution">
    <text evidence="3">The sequence shown here is derived from an EMBL/GenBank/DDBJ whole genome shotgun (WGS) entry which is preliminary data.</text>
</comment>
<proteinExistence type="predicted"/>
<feature type="transmembrane region" description="Helical" evidence="2">
    <location>
        <begin position="218"/>
        <end position="244"/>
    </location>
</feature>
<keyword evidence="2" id="KW-0472">Membrane</keyword>
<evidence type="ECO:0000313" key="4">
    <source>
        <dbReference type="Proteomes" id="UP000433876"/>
    </source>
</evidence>
<evidence type="ECO:0000256" key="1">
    <source>
        <dbReference type="SAM" id="MobiDB-lite"/>
    </source>
</evidence>
<organism evidence="3 4">
    <name type="scientific">Sordaria macrospora</name>
    <dbReference type="NCBI Taxonomy" id="5147"/>
    <lineage>
        <taxon>Eukaryota</taxon>
        <taxon>Fungi</taxon>
        <taxon>Dikarya</taxon>
        <taxon>Ascomycota</taxon>
        <taxon>Pezizomycotina</taxon>
        <taxon>Sordariomycetes</taxon>
        <taxon>Sordariomycetidae</taxon>
        <taxon>Sordariales</taxon>
        <taxon>Sordariaceae</taxon>
        <taxon>Sordaria</taxon>
    </lineage>
</organism>
<dbReference type="Proteomes" id="UP000433876">
    <property type="component" value="Unassembled WGS sequence"/>
</dbReference>
<feature type="region of interest" description="Disordered" evidence="1">
    <location>
        <begin position="258"/>
        <end position="317"/>
    </location>
</feature>
<feature type="compositionally biased region" description="Polar residues" evidence="1">
    <location>
        <begin position="263"/>
        <end position="278"/>
    </location>
</feature>
<keyword evidence="2" id="KW-0812">Transmembrane</keyword>
<evidence type="ECO:0000256" key="2">
    <source>
        <dbReference type="SAM" id="Phobius"/>
    </source>
</evidence>
<name>A0A8S9A4J3_SORMA</name>
<reference evidence="3 4" key="1">
    <citation type="submission" date="2017-07" db="EMBL/GenBank/DDBJ databases">
        <title>Genome sequence of the Sordaria macrospora wild type strain R19027.</title>
        <authorList>
            <person name="Nowrousian M."/>
            <person name="Teichert I."/>
            <person name="Kueck U."/>
        </authorList>
    </citation>
    <scope>NUCLEOTIDE SEQUENCE [LARGE SCALE GENOMIC DNA]</scope>
    <source>
        <strain evidence="3 4">R19027</strain>
        <tissue evidence="3">Mycelium</tissue>
    </source>
</reference>
<gene>
    <name evidence="3" type="ORF">SMACR_00297</name>
</gene>
<dbReference type="AlphaFoldDB" id="A0A8S9A4J3"/>
<keyword evidence="2" id="KW-1133">Transmembrane helix</keyword>
<evidence type="ECO:0000313" key="3">
    <source>
        <dbReference type="EMBL" id="KAA8636869.1"/>
    </source>
</evidence>
<accession>A0A8S9A4J3</accession>
<sequence>MDISTEVVRGLSADPRLARVTKAPMSNLVREIFARADNTNTNTNTVGLELCGFLEGTSAYKCPTGEACKFNTDLNVVGCCYGDDCTWQTSCCDFNPGSGTATWGTFTSTCGRLDDEKVGFCDEFIPFCGTRRFENGMTKYYCTADKETLTEYVNFTSAGETTAQSGLPRLTGKNGPAPVTVSSFSTSGSVIGETVTVRVTETVLASADSGSNTPSAGVIAGSVVGGAVLGALMTLLAVLLTWYFKKRGHIKGMEPVPIAQLSDPRSPSNGGAATSVPGSMSIMAPMPFHPSPLSAPGSPPPPIGPNDNSSSVQYYDPALSTMSSPLPPSAISYVPQPLLYNPSIAYGQQPYAQLSQSLMVPHEADSDINDHRPRYELSDHAR</sequence>
<protein>
    <submittedName>
        <fullName evidence="3">Uncharacterized protein</fullName>
    </submittedName>
</protein>